<organism evidence="1 2">
    <name type="scientific">Chitinophaga silvisoli</name>
    <dbReference type="NCBI Taxonomy" id="2291814"/>
    <lineage>
        <taxon>Bacteria</taxon>
        <taxon>Pseudomonadati</taxon>
        <taxon>Bacteroidota</taxon>
        <taxon>Chitinophagia</taxon>
        <taxon>Chitinophagales</taxon>
        <taxon>Chitinophagaceae</taxon>
        <taxon>Chitinophaga</taxon>
    </lineage>
</organism>
<accession>A0A3E1NV09</accession>
<proteinExistence type="predicted"/>
<evidence type="ECO:0000313" key="1">
    <source>
        <dbReference type="EMBL" id="RFM31598.1"/>
    </source>
</evidence>
<dbReference type="Proteomes" id="UP000261174">
    <property type="component" value="Unassembled WGS sequence"/>
</dbReference>
<protein>
    <submittedName>
        <fullName evidence="1">Uncharacterized protein</fullName>
    </submittedName>
</protein>
<name>A0A3E1NV09_9BACT</name>
<gene>
    <name evidence="1" type="ORF">DXN04_28195</name>
</gene>
<dbReference type="EMBL" id="QTJV01000013">
    <property type="protein sequence ID" value="RFM31598.1"/>
    <property type="molecule type" value="Genomic_DNA"/>
</dbReference>
<sequence length="90" mass="11171">MLYDNGYYKWHAHDDRDNPYYRGGTDARQLNRTEGYEVLYFINHFVPKHRFRQDLPTYRKVEQIIRYHVPSNIHKRELIAKWILDNFSRL</sequence>
<evidence type="ECO:0000313" key="2">
    <source>
        <dbReference type="Proteomes" id="UP000261174"/>
    </source>
</evidence>
<dbReference type="AlphaFoldDB" id="A0A3E1NV09"/>
<keyword evidence="2" id="KW-1185">Reference proteome</keyword>
<comment type="caution">
    <text evidence="1">The sequence shown here is derived from an EMBL/GenBank/DDBJ whole genome shotgun (WGS) entry which is preliminary data.</text>
</comment>
<reference evidence="1 2" key="1">
    <citation type="submission" date="2018-08" db="EMBL/GenBank/DDBJ databases">
        <title>Chitinophaga sp. K20C18050901, a novel bacterium isolated from forest soil.</title>
        <authorList>
            <person name="Wang C."/>
        </authorList>
    </citation>
    <scope>NUCLEOTIDE SEQUENCE [LARGE SCALE GENOMIC DNA]</scope>
    <source>
        <strain evidence="1 2">K20C18050901</strain>
    </source>
</reference>